<evidence type="ECO:0000313" key="3">
    <source>
        <dbReference type="Proteomes" id="UP000727407"/>
    </source>
</evidence>
<dbReference type="AlphaFoldDB" id="A0A8J4UIM0"/>
<comment type="caution">
    <text evidence="2">The sequence shown here is derived from an EMBL/GenBank/DDBJ whole genome shotgun (WGS) entry which is preliminary data.</text>
</comment>
<dbReference type="OrthoDB" id="5817083at2759"/>
<feature type="transmembrane region" description="Helical" evidence="1">
    <location>
        <begin position="35"/>
        <end position="56"/>
    </location>
</feature>
<accession>A0A8J4UIM0</accession>
<sequence length="81" mass="9115">KLFTCTLSQIYQKQNTLGGGLQQRVTPWQTLMSDVWLVVVLAALVPYTVYYMLTALKTPPQHPLFNIAAISFGILSEILLF</sequence>
<proteinExistence type="predicted"/>
<dbReference type="EMBL" id="QNUK01000005">
    <property type="protein sequence ID" value="KAF5909413.1"/>
    <property type="molecule type" value="Genomic_DNA"/>
</dbReference>
<dbReference type="Proteomes" id="UP000727407">
    <property type="component" value="Unassembled WGS sequence"/>
</dbReference>
<feature type="non-terminal residue" evidence="2">
    <location>
        <position position="1"/>
    </location>
</feature>
<name>A0A8J4UIM0_CLAMG</name>
<evidence type="ECO:0000256" key="1">
    <source>
        <dbReference type="SAM" id="Phobius"/>
    </source>
</evidence>
<keyword evidence="1" id="KW-1133">Transmembrane helix</keyword>
<keyword evidence="1" id="KW-0472">Membrane</keyword>
<evidence type="ECO:0000313" key="2">
    <source>
        <dbReference type="EMBL" id="KAF5909413.1"/>
    </source>
</evidence>
<gene>
    <name evidence="2" type="ORF">DAT39_000889</name>
</gene>
<keyword evidence="1" id="KW-0812">Transmembrane</keyword>
<protein>
    <submittedName>
        <fullName evidence="2">Uncharacterized protein</fullName>
    </submittedName>
</protein>
<organism evidence="2 3">
    <name type="scientific">Clarias magur</name>
    <name type="common">Asian catfish</name>
    <name type="synonym">Macropteronotus magur</name>
    <dbReference type="NCBI Taxonomy" id="1594786"/>
    <lineage>
        <taxon>Eukaryota</taxon>
        <taxon>Metazoa</taxon>
        <taxon>Chordata</taxon>
        <taxon>Craniata</taxon>
        <taxon>Vertebrata</taxon>
        <taxon>Euteleostomi</taxon>
        <taxon>Actinopterygii</taxon>
        <taxon>Neopterygii</taxon>
        <taxon>Teleostei</taxon>
        <taxon>Ostariophysi</taxon>
        <taxon>Siluriformes</taxon>
        <taxon>Clariidae</taxon>
        <taxon>Clarias</taxon>
    </lineage>
</organism>
<feature type="non-terminal residue" evidence="2">
    <location>
        <position position="81"/>
    </location>
</feature>
<keyword evidence="3" id="KW-1185">Reference proteome</keyword>
<reference evidence="2" key="1">
    <citation type="submission" date="2020-07" db="EMBL/GenBank/DDBJ databases">
        <title>Clarias magur genome sequencing, assembly and annotation.</title>
        <authorList>
            <person name="Kushwaha B."/>
            <person name="Kumar R."/>
            <person name="Das P."/>
            <person name="Joshi C.G."/>
            <person name="Kumar D."/>
            <person name="Nagpure N.S."/>
            <person name="Pandey M."/>
            <person name="Agarwal S."/>
            <person name="Srivastava S."/>
            <person name="Singh M."/>
            <person name="Sahoo L."/>
            <person name="Jayasankar P."/>
            <person name="Meher P.K."/>
            <person name="Koringa P.G."/>
            <person name="Iquebal M.A."/>
            <person name="Das S.P."/>
            <person name="Bit A."/>
            <person name="Patnaik S."/>
            <person name="Patel N."/>
            <person name="Shah T.M."/>
            <person name="Hinsu A."/>
            <person name="Jena J.K."/>
        </authorList>
    </citation>
    <scope>NUCLEOTIDE SEQUENCE</scope>
    <source>
        <strain evidence="2">CIFAMagur01</strain>
        <tissue evidence="2">Testis</tissue>
    </source>
</reference>